<feature type="domain" description="Tyr recombinase" evidence="2">
    <location>
        <begin position="12"/>
        <end position="73"/>
    </location>
</feature>
<dbReference type="STRING" id="1198245.SAMN05444858_14023"/>
<dbReference type="InterPro" id="IPR013762">
    <property type="entry name" value="Integrase-like_cat_sf"/>
</dbReference>
<keyword evidence="4" id="KW-1185">Reference proteome</keyword>
<dbReference type="GO" id="GO:0006310">
    <property type="term" value="P:DNA recombination"/>
    <property type="evidence" value="ECO:0007669"/>
    <property type="project" value="UniProtKB-KW"/>
</dbReference>
<evidence type="ECO:0000313" key="4">
    <source>
        <dbReference type="Proteomes" id="UP000186004"/>
    </source>
</evidence>
<dbReference type="Gene3D" id="1.10.443.10">
    <property type="entry name" value="Intergrase catalytic core"/>
    <property type="match status" value="1"/>
</dbReference>
<name>A0A1N7FLS2_9ACTN</name>
<dbReference type="EMBL" id="FTNF01000040">
    <property type="protein sequence ID" value="SIS01224.1"/>
    <property type="molecule type" value="Genomic_DNA"/>
</dbReference>
<dbReference type="GO" id="GO:0015074">
    <property type="term" value="P:DNA integration"/>
    <property type="evidence" value="ECO:0007669"/>
    <property type="project" value="InterPro"/>
</dbReference>
<organism evidence="3 4">
    <name type="scientific">Micromonospora avicenniae</name>
    <dbReference type="NCBI Taxonomy" id="1198245"/>
    <lineage>
        <taxon>Bacteria</taxon>
        <taxon>Bacillati</taxon>
        <taxon>Actinomycetota</taxon>
        <taxon>Actinomycetes</taxon>
        <taxon>Micromonosporales</taxon>
        <taxon>Micromonosporaceae</taxon>
        <taxon>Micromonospora</taxon>
    </lineage>
</organism>
<protein>
    <submittedName>
        <fullName evidence="3">Phage integrase family protein</fullName>
    </submittedName>
</protein>
<dbReference type="GO" id="GO:0003677">
    <property type="term" value="F:DNA binding"/>
    <property type="evidence" value="ECO:0007669"/>
    <property type="project" value="InterPro"/>
</dbReference>
<dbReference type="AlphaFoldDB" id="A0A1N7FLS2"/>
<reference evidence="3 4" key="1">
    <citation type="submission" date="2017-01" db="EMBL/GenBank/DDBJ databases">
        <authorList>
            <person name="Mah S.A."/>
            <person name="Swanson W.J."/>
            <person name="Moy G.W."/>
            <person name="Vacquier V.D."/>
        </authorList>
    </citation>
    <scope>NUCLEOTIDE SEQUENCE [LARGE SCALE GENOMIC DNA]</scope>
    <source>
        <strain evidence="3 4">DSM 45758</strain>
    </source>
</reference>
<dbReference type="Pfam" id="PF00589">
    <property type="entry name" value="Phage_integrase"/>
    <property type="match status" value="1"/>
</dbReference>
<evidence type="ECO:0000313" key="3">
    <source>
        <dbReference type="EMBL" id="SIS01224.1"/>
    </source>
</evidence>
<accession>A0A1N7FLS2</accession>
<sequence>MAARSLVAIYPRTDYDEWKRLLRLAGLRDGRLHHARHTAATVLLILGVAEREVMGITGWSNSPMATRYQHLTTQVRRDIARRVGGLLRSGTPEAERVERDSG</sequence>
<keyword evidence="1" id="KW-0233">DNA recombination</keyword>
<dbReference type="SUPFAM" id="SSF56349">
    <property type="entry name" value="DNA breaking-rejoining enzymes"/>
    <property type="match status" value="1"/>
</dbReference>
<dbReference type="InterPro" id="IPR002104">
    <property type="entry name" value="Integrase_catalytic"/>
</dbReference>
<dbReference type="Proteomes" id="UP000186004">
    <property type="component" value="Unassembled WGS sequence"/>
</dbReference>
<dbReference type="InterPro" id="IPR011010">
    <property type="entry name" value="DNA_brk_join_enz"/>
</dbReference>
<proteinExistence type="predicted"/>
<evidence type="ECO:0000259" key="2">
    <source>
        <dbReference type="Pfam" id="PF00589"/>
    </source>
</evidence>
<evidence type="ECO:0000256" key="1">
    <source>
        <dbReference type="ARBA" id="ARBA00023172"/>
    </source>
</evidence>
<gene>
    <name evidence="3" type="ORF">SAMN05444858_14023</name>
</gene>